<keyword evidence="2" id="KW-1185">Reference proteome</keyword>
<sequence>MLGVPCLKEIINAATNINMPSLSVYLEPDIAEDKMMVNNMQQELAFMSLHTVTAAVEIWYDPDLTTPPPLPPDTYHYQGRLSLWNCSLLFQMKRMSRSRICSCHDFFGLSSTTHR</sequence>
<name>A0A0C2YT31_9AGAM</name>
<dbReference type="Proteomes" id="UP000053989">
    <property type="component" value="Unassembled WGS sequence"/>
</dbReference>
<dbReference type="OrthoDB" id="2692643at2759"/>
<gene>
    <name evidence="1" type="ORF">SCLCIDRAFT_1159764</name>
</gene>
<dbReference type="STRING" id="1036808.A0A0C2YT31"/>
<evidence type="ECO:0000313" key="1">
    <source>
        <dbReference type="EMBL" id="KIM52853.1"/>
    </source>
</evidence>
<proteinExistence type="predicted"/>
<dbReference type="SUPFAM" id="SSF64484">
    <property type="entry name" value="beta and beta-prime subunits of DNA dependent RNA-polymerase"/>
    <property type="match status" value="1"/>
</dbReference>
<organism evidence="1 2">
    <name type="scientific">Scleroderma citrinum Foug A</name>
    <dbReference type="NCBI Taxonomy" id="1036808"/>
    <lineage>
        <taxon>Eukaryota</taxon>
        <taxon>Fungi</taxon>
        <taxon>Dikarya</taxon>
        <taxon>Basidiomycota</taxon>
        <taxon>Agaricomycotina</taxon>
        <taxon>Agaricomycetes</taxon>
        <taxon>Agaricomycetidae</taxon>
        <taxon>Boletales</taxon>
        <taxon>Sclerodermatineae</taxon>
        <taxon>Sclerodermataceae</taxon>
        <taxon>Scleroderma</taxon>
    </lineage>
</organism>
<evidence type="ECO:0000313" key="2">
    <source>
        <dbReference type="Proteomes" id="UP000053989"/>
    </source>
</evidence>
<dbReference type="EMBL" id="KN822197">
    <property type="protein sequence ID" value="KIM52853.1"/>
    <property type="molecule type" value="Genomic_DNA"/>
</dbReference>
<accession>A0A0C2YT31</accession>
<reference evidence="2" key="2">
    <citation type="submission" date="2015-01" db="EMBL/GenBank/DDBJ databases">
        <title>Evolutionary Origins and Diversification of the Mycorrhizal Mutualists.</title>
        <authorList>
            <consortium name="DOE Joint Genome Institute"/>
            <consortium name="Mycorrhizal Genomics Consortium"/>
            <person name="Kohler A."/>
            <person name="Kuo A."/>
            <person name="Nagy L.G."/>
            <person name="Floudas D."/>
            <person name="Copeland A."/>
            <person name="Barry K.W."/>
            <person name="Cichocki N."/>
            <person name="Veneault-Fourrey C."/>
            <person name="LaButti K."/>
            <person name="Lindquist E.A."/>
            <person name="Lipzen A."/>
            <person name="Lundell T."/>
            <person name="Morin E."/>
            <person name="Murat C."/>
            <person name="Riley R."/>
            <person name="Ohm R."/>
            <person name="Sun H."/>
            <person name="Tunlid A."/>
            <person name="Henrissat B."/>
            <person name="Grigoriev I.V."/>
            <person name="Hibbett D.S."/>
            <person name="Martin F."/>
        </authorList>
    </citation>
    <scope>NUCLEOTIDE SEQUENCE [LARGE SCALE GENOMIC DNA]</scope>
    <source>
        <strain evidence="2">Foug A</strain>
    </source>
</reference>
<reference evidence="1 2" key="1">
    <citation type="submission" date="2014-04" db="EMBL/GenBank/DDBJ databases">
        <authorList>
            <consortium name="DOE Joint Genome Institute"/>
            <person name="Kuo A."/>
            <person name="Kohler A."/>
            <person name="Nagy L.G."/>
            <person name="Floudas D."/>
            <person name="Copeland A."/>
            <person name="Barry K.W."/>
            <person name="Cichocki N."/>
            <person name="Veneault-Fourrey C."/>
            <person name="LaButti K."/>
            <person name="Lindquist E.A."/>
            <person name="Lipzen A."/>
            <person name="Lundell T."/>
            <person name="Morin E."/>
            <person name="Murat C."/>
            <person name="Sun H."/>
            <person name="Tunlid A."/>
            <person name="Henrissat B."/>
            <person name="Grigoriev I.V."/>
            <person name="Hibbett D.S."/>
            <person name="Martin F."/>
            <person name="Nordberg H.P."/>
            <person name="Cantor M.N."/>
            <person name="Hua S.X."/>
        </authorList>
    </citation>
    <scope>NUCLEOTIDE SEQUENCE [LARGE SCALE GENOMIC DNA]</scope>
    <source>
        <strain evidence="1 2">Foug A</strain>
    </source>
</reference>
<dbReference type="AlphaFoldDB" id="A0A0C2YT31"/>
<dbReference type="InParanoid" id="A0A0C2YT31"/>
<dbReference type="HOGENOM" id="CLU_2110414_0_0_1"/>
<protein>
    <submittedName>
        <fullName evidence="1">Uncharacterized protein</fullName>
    </submittedName>
</protein>